<keyword evidence="3" id="KW-1185">Reference proteome</keyword>
<gene>
    <name evidence="2" type="ORF">PCOR1329_LOCUS1984</name>
</gene>
<sequence>MAAPPLICTPYRDRFPIHSGASDGRCVANSVLLQTGGQDAARHPSADVAAATLAEAQVNSAWPSVLRDASEVGASTPSTADSDGASQRSPQRGLAVDIARAARGALAARQPRTSGPEAVATEATRPIDTSSVRKKASSALLKGLRNGSLSRIIDESEAAEAAEAAAAGRAAEPAADGSFATGWHFGQRLLVPVHQVPLAVCVGHARALSLSIE</sequence>
<evidence type="ECO:0000313" key="2">
    <source>
        <dbReference type="EMBL" id="CAK0790792.1"/>
    </source>
</evidence>
<proteinExistence type="predicted"/>
<organism evidence="2 3">
    <name type="scientific">Prorocentrum cordatum</name>
    <dbReference type="NCBI Taxonomy" id="2364126"/>
    <lineage>
        <taxon>Eukaryota</taxon>
        <taxon>Sar</taxon>
        <taxon>Alveolata</taxon>
        <taxon>Dinophyceae</taxon>
        <taxon>Prorocentrales</taxon>
        <taxon>Prorocentraceae</taxon>
        <taxon>Prorocentrum</taxon>
    </lineage>
</organism>
<dbReference type="Proteomes" id="UP001189429">
    <property type="component" value="Unassembled WGS sequence"/>
</dbReference>
<name>A0ABN9PHS3_9DINO</name>
<comment type="caution">
    <text evidence="2">The sequence shown here is derived from an EMBL/GenBank/DDBJ whole genome shotgun (WGS) entry which is preliminary data.</text>
</comment>
<accession>A0ABN9PHS3</accession>
<feature type="compositionally biased region" description="Low complexity" evidence="1">
    <location>
        <begin position="95"/>
        <end position="112"/>
    </location>
</feature>
<feature type="region of interest" description="Disordered" evidence="1">
    <location>
        <begin position="68"/>
        <end position="129"/>
    </location>
</feature>
<evidence type="ECO:0000313" key="3">
    <source>
        <dbReference type="Proteomes" id="UP001189429"/>
    </source>
</evidence>
<protein>
    <submittedName>
        <fullName evidence="2">Uncharacterized protein</fullName>
    </submittedName>
</protein>
<evidence type="ECO:0000256" key="1">
    <source>
        <dbReference type="SAM" id="MobiDB-lite"/>
    </source>
</evidence>
<reference evidence="2" key="1">
    <citation type="submission" date="2023-10" db="EMBL/GenBank/DDBJ databases">
        <authorList>
            <person name="Chen Y."/>
            <person name="Shah S."/>
            <person name="Dougan E. K."/>
            <person name="Thang M."/>
            <person name="Chan C."/>
        </authorList>
    </citation>
    <scope>NUCLEOTIDE SEQUENCE [LARGE SCALE GENOMIC DNA]</scope>
</reference>
<feature type="compositionally biased region" description="Polar residues" evidence="1">
    <location>
        <begin position="73"/>
        <end position="90"/>
    </location>
</feature>
<dbReference type="EMBL" id="CAUYUJ010000484">
    <property type="protein sequence ID" value="CAK0790792.1"/>
    <property type="molecule type" value="Genomic_DNA"/>
</dbReference>